<keyword evidence="5" id="KW-1185">Reference proteome</keyword>
<dbReference type="PANTHER" id="PTHR37947:SF1">
    <property type="entry name" value="BLL2462 PROTEIN"/>
    <property type="match status" value="1"/>
</dbReference>
<evidence type="ECO:0000313" key="4">
    <source>
        <dbReference type="EMBL" id="MFC4357795.1"/>
    </source>
</evidence>
<comment type="caution">
    <text evidence="4">The sequence shown here is derived from an EMBL/GenBank/DDBJ whole genome shotgun (WGS) entry which is preliminary data.</text>
</comment>
<keyword evidence="2" id="KW-0812">Transmembrane</keyword>
<sequence>MTDRATRYLTLFVVGLLLVPAGFVALTPGVDLASAQPAEEFSVTQAEQCTTVTPLGDGSQRVEEYYDYRVQPDYSSYGTSDEQASATSNLYFYRGSDGVSLVMLHDRRGDDVGGGTVTFDLAGLPAGADWAVEDDTYEGRDDVFEHDGSRSHIEWVWAPGRNDGAAVRGVGEGYDAITIQPGFNEQSVRWETWPHTDESDRITTWRVLSGDGATVRTLDLSQSVTISPGPCAADEPVDPASFELSGLDAPDSVTQGETATVTATVENAGGSAGAQSVEFAVDGEVVDSREVGLDAGTSESVSFGVDTADLDPGDHEVRVSTDNDSASTRLTVEEPESDLAPADFRLDGLDAPASATQGDTVTVGATVENDGESEGTQPVELRVDGEVVDSREVELAPGASEAVGFELATADLDPGDHDLVVGTDNDSAGTTLTVEEPAPVLDPAFFAVSGLDAPDSVTQGETAAVTATVGNTGEREDTQTVELRINGAIIDSREVELAPGTSETVTLELDASGRPPGDYGLAVASDDDITSTVVTIATPESDPANFRLSGLDAPASATQGDTVTVGATVENDGESEGTQPVELRVDGEVVDSREVTLAPGATETVTLGLDTTDLDPGDHDLVVGTDNDSADATLTVEEPAPEPRADFRLSDLDAPTEVTAGDDAPVAATVENAGDAEGTQTVELRVGDDVVDSRELTLPAGERERVTLDSGVGDRSPGEYVVVLSTDNHSVDRSVAVQSASGSGGGSSGGSTGGGGSSSGGSGGGGGGGGSGAGVSSDGELGVRDVVVVDRANATVGTPVEVEATVSNTDVVPHTRAFPLWVDGETVDEKRVNVDSGQERTVTFSYTFESAGTHELGVGARRTTLDVAPGTGATTTDPGTTATSAADPGTTTTTSTGTADGTTTTPATAEREPVETADPPTEENQEGVPLSVPENGMPTDQLLGLGLAVFLAIVVVVTLVYERD</sequence>
<keyword evidence="2" id="KW-1133">Transmembrane helix</keyword>
<feature type="compositionally biased region" description="Basic and acidic residues" evidence="1">
    <location>
        <begin position="693"/>
        <end position="707"/>
    </location>
</feature>
<dbReference type="InterPro" id="IPR013783">
    <property type="entry name" value="Ig-like_fold"/>
</dbReference>
<evidence type="ECO:0000256" key="1">
    <source>
        <dbReference type="SAM" id="MobiDB-lite"/>
    </source>
</evidence>
<feature type="compositionally biased region" description="Low complexity" evidence="1">
    <location>
        <begin position="868"/>
        <end position="908"/>
    </location>
</feature>
<evidence type="ECO:0000313" key="5">
    <source>
        <dbReference type="Proteomes" id="UP001595921"/>
    </source>
</evidence>
<feature type="domain" description="CARDB" evidence="3">
    <location>
        <begin position="553"/>
        <end position="629"/>
    </location>
</feature>
<feature type="domain" description="CARDB" evidence="3">
    <location>
        <begin position="249"/>
        <end position="325"/>
    </location>
</feature>
<accession>A0ABD5PA86</accession>
<name>A0ABD5PA86_9EURY</name>
<dbReference type="PANTHER" id="PTHR37947">
    <property type="entry name" value="BLL2462 PROTEIN"/>
    <property type="match status" value="1"/>
</dbReference>
<evidence type="ECO:0000259" key="3">
    <source>
        <dbReference type="Pfam" id="PF07705"/>
    </source>
</evidence>
<feature type="transmembrane region" description="Helical" evidence="2">
    <location>
        <begin position="942"/>
        <end position="961"/>
    </location>
</feature>
<gene>
    <name evidence="4" type="ORF">ACFO0N_07520</name>
</gene>
<evidence type="ECO:0000256" key="2">
    <source>
        <dbReference type="SAM" id="Phobius"/>
    </source>
</evidence>
<feature type="domain" description="CARDB" evidence="3">
    <location>
        <begin position="452"/>
        <end position="527"/>
    </location>
</feature>
<dbReference type="EMBL" id="JBHSDS010000005">
    <property type="protein sequence ID" value="MFC4357795.1"/>
    <property type="molecule type" value="Genomic_DNA"/>
</dbReference>
<reference evidence="4 5" key="1">
    <citation type="journal article" date="2019" name="Int. J. Syst. Evol. Microbiol.">
        <title>The Global Catalogue of Microorganisms (GCM) 10K type strain sequencing project: providing services to taxonomists for standard genome sequencing and annotation.</title>
        <authorList>
            <consortium name="The Broad Institute Genomics Platform"/>
            <consortium name="The Broad Institute Genome Sequencing Center for Infectious Disease"/>
            <person name="Wu L."/>
            <person name="Ma J."/>
        </authorList>
    </citation>
    <scope>NUCLEOTIDE SEQUENCE [LARGE SCALE GENOMIC DNA]</scope>
    <source>
        <strain evidence="4 5">CGMCC 1.12553</strain>
    </source>
</reference>
<dbReference type="RefSeq" id="WP_267624528.1">
    <property type="nucleotide sequence ID" value="NZ_JAODIW010000009.1"/>
</dbReference>
<dbReference type="Pfam" id="PF07705">
    <property type="entry name" value="CARDB"/>
    <property type="match status" value="4"/>
</dbReference>
<feature type="compositionally biased region" description="Gly residues" evidence="1">
    <location>
        <begin position="742"/>
        <end position="773"/>
    </location>
</feature>
<feature type="region of interest" description="Disordered" evidence="1">
    <location>
        <begin position="866"/>
        <end position="935"/>
    </location>
</feature>
<dbReference type="InterPro" id="IPR011635">
    <property type="entry name" value="CARDB"/>
</dbReference>
<proteinExistence type="predicted"/>
<dbReference type="Proteomes" id="UP001595921">
    <property type="component" value="Unassembled WGS sequence"/>
</dbReference>
<dbReference type="AlphaFoldDB" id="A0ABD5PA86"/>
<organism evidence="4 5">
    <name type="scientific">Halobium salinum</name>
    <dbReference type="NCBI Taxonomy" id="1364940"/>
    <lineage>
        <taxon>Archaea</taxon>
        <taxon>Methanobacteriati</taxon>
        <taxon>Methanobacteriota</taxon>
        <taxon>Stenosarchaea group</taxon>
        <taxon>Halobacteria</taxon>
        <taxon>Halobacteriales</taxon>
        <taxon>Haloferacaceae</taxon>
        <taxon>Halobium</taxon>
    </lineage>
</organism>
<feature type="region of interest" description="Disordered" evidence="1">
    <location>
        <begin position="693"/>
        <end position="717"/>
    </location>
</feature>
<dbReference type="Gene3D" id="2.60.40.10">
    <property type="entry name" value="Immunoglobulins"/>
    <property type="match status" value="6"/>
</dbReference>
<keyword evidence="2" id="KW-0472">Membrane</keyword>
<protein>
    <submittedName>
        <fullName evidence="4">CARDB domain-containing protein</fullName>
    </submittedName>
</protein>
<feature type="region of interest" description="Disordered" evidence="1">
    <location>
        <begin position="736"/>
        <end position="778"/>
    </location>
</feature>
<feature type="domain" description="CARDB" evidence="3">
    <location>
        <begin position="350"/>
        <end position="427"/>
    </location>
</feature>